<reference evidence="2" key="2">
    <citation type="submission" date="2023-05" db="EMBL/GenBank/DDBJ databases">
        <authorList>
            <consortium name="Lawrence Berkeley National Laboratory"/>
            <person name="Steindorff A."/>
            <person name="Hensen N."/>
            <person name="Bonometti L."/>
            <person name="Westerberg I."/>
            <person name="Brannstrom I.O."/>
            <person name="Guillou S."/>
            <person name="Cros-Aarteil S."/>
            <person name="Calhoun S."/>
            <person name="Haridas S."/>
            <person name="Kuo A."/>
            <person name="Mondo S."/>
            <person name="Pangilinan J."/>
            <person name="Riley R."/>
            <person name="Labutti K."/>
            <person name="Andreopoulos B."/>
            <person name="Lipzen A."/>
            <person name="Chen C."/>
            <person name="Yanf M."/>
            <person name="Daum C."/>
            <person name="Ng V."/>
            <person name="Clum A."/>
            <person name="Ohm R."/>
            <person name="Martin F."/>
            <person name="Silar P."/>
            <person name="Natvig D."/>
            <person name="Lalanne C."/>
            <person name="Gautier V."/>
            <person name="Ament-Velasquez S.L."/>
            <person name="Kruys A."/>
            <person name="Hutchinson M.I."/>
            <person name="Powell A.J."/>
            <person name="Barry K."/>
            <person name="Miller A.N."/>
            <person name="Grigoriev I.V."/>
            <person name="Debuchy R."/>
            <person name="Gladieux P."/>
            <person name="Thoren M.H."/>
            <person name="Johannesson H."/>
        </authorList>
    </citation>
    <scope>NUCLEOTIDE SEQUENCE</scope>
    <source>
        <strain evidence="2">CBS 359.72</strain>
    </source>
</reference>
<dbReference type="EMBL" id="MU857749">
    <property type="protein sequence ID" value="KAK4244252.1"/>
    <property type="molecule type" value="Genomic_DNA"/>
</dbReference>
<feature type="non-terminal residue" evidence="2">
    <location>
        <position position="473"/>
    </location>
</feature>
<dbReference type="Proteomes" id="UP001303647">
    <property type="component" value="Unassembled WGS sequence"/>
</dbReference>
<keyword evidence="3" id="KW-1185">Reference proteome</keyword>
<sequence>MSEALPPSSIKAEARKCRKRFEDLLSLRSEAILPLATILQDEYGRFNLWAATLAVFAPYQACLDFRLKDVPEASDVFIKQLCILDTRIEQLHEQLDLEATNTQSDLSPTSPAPPELWAVEDIISSIRETISWIQKLSNVVRKASAATQDERAATFVLRDETGTDISEYLRSFYQALIQRDCKDIDKHLKDRIVHTMLLRRKRILYRKSRQRRWMLHQADETRKKLEVLPTLPNLRGKDGNSTQEADSTTVKADSPELSQAPSTLAATNVEPKSYVKQATASRISRATSAPFEPRSRLLIPPRPEAANKGTEFLCDYCCLIIPSTQATDLDKWAKHVKKDLDPYICIFDQCPNPYQLYSSSEEWLGHMISQHRTRWHCPARDHPHLALGTRDELITHLEQIHPGRFEKAQLGSVADSCARADYPTIQHCPFCSEQAGDLNIHVGQHLQCFALQSLPWPEHLTHNTEGISKYGSD</sequence>
<name>A0AAN7CNF3_9PEZI</name>
<dbReference type="PANTHER" id="PTHR35391">
    <property type="entry name" value="C2H2-TYPE DOMAIN-CONTAINING PROTEIN-RELATED"/>
    <property type="match status" value="1"/>
</dbReference>
<dbReference type="AlphaFoldDB" id="A0AAN7CNF3"/>
<evidence type="ECO:0008006" key="4">
    <source>
        <dbReference type="Google" id="ProtNLM"/>
    </source>
</evidence>
<evidence type="ECO:0000313" key="3">
    <source>
        <dbReference type="Proteomes" id="UP001303647"/>
    </source>
</evidence>
<gene>
    <name evidence="2" type="ORF">C7999DRAFT_17466</name>
</gene>
<evidence type="ECO:0000313" key="2">
    <source>
        <dbReference type="EMBL" id="KAK4244252.1"/>
    </source>
</evidence>
<accession>A0AAN7CNF3</accession>
<proteinExistence type="predicted"/>
<protein>
    <recommendedName>
        <fullName evidence="4">C2H2-type domain-containing protein</fullName>
    </recommendedName>
</protein>
<reference evidence="2" key="1">
    <citation type="journal article" date="2023" name="Mol. Phylogenet. Evol.">
        <title>Genome-scale phylogeny and comparative genomics of the fungal order Sordariales.</title>
        <authorList>
            <person name="Hensen N."/>
            <person name="Bonometti L."/>
            <person name="Westerberg I."/>
            <person name="Brannstrom I.O."/>
            <person name="Guillou S."/>
            <person name="Cros-Aarteil S."/>
            <person name="Calhoun S."/>
            <person name="Haridas S."/>
            <person name="Kuo A."/>
            <person name="Mondo S."/>
            <person name="Pangilinan J."/>
            <person name="Riley R."/>
            <person name="LaButti K."/>
            <person name="Andreopoulos B."/>
            <person name="Lipzen A."/>
            <person name="Chen C."/>
            <person name="Yan M."/>
            <person name="Daum C."/>
            <person name="Ng V."/>
            <person name="Clum A."/>
            <person name="Steindorff A."/>
            <person name="Ohm R.A."/>
            <person name="Martin F."/>
            <person name="Silar P."/>
            <person name="Natvig D.O."/>
            <person name="Lalanne C."/>
            <person name="Gautier V."/>
            <person name="Ament-Velasquez S.L."/>
            <person name="Kruys A."/>
            <person name="Hutchinson M.I."/>
            <person name="Powell A.J."/>
            <person name="Barry K."/>
            <person name="Miller A.N."/>
            <person name="Grigoriev I.V."/>
            <person name="Debuchy R."/>
            <person name="Gladieux P."/>
            <person name="Hiltunen Thoren M."/>
            <person name="Johannesson H."/>
        </authorList>
    </citation>
    <scope>NUCLEOTIDE SEQUENCE</scope>
    <source>
        <strain evidence="2">CBS 359.72</strain>
    </source>
</reference>
<feature type="region of interest" description="Disordered" evidence="1">
    <location>
        <begin position="228"/>
        <end position="264"/>
    </location>
</feature>
<feature type="compositionally biased region" description="Polar residues" evidence="1">
    <location>
        <begin position="239"/>
        <end position="264"/>
    </location>
</feature>
<dbReference type="PANTHER" id="PTHR35391:SF7">
    <property type="entry name" value="C2H2-TYPE DOMAIN-CONTAINING PROTEIN"/>
    <property type="match status" value="1"/>
</dbReference>
<evidence type="ECO:0000256" key="1">
    <source>
        <dbReference type="SAM" id="MobiDB-lite"/>
    </source>
</evidence>
<comment type="caution">
    <text evidence="2">The sequence shown here is derived from an EMBL/GenBank/DDBJ whole genome shotgun (WGS) entry which is preliminary data.</text>
</comment>
<organism evidence="2 3">
    <name type="scientific">Corynascus novoguineensis</name>
    <dbReference type="NCBI Taxonomy" id="1126955"/>
    <lineage>
        <taxon>Eukaryota</taxon>
        <taxon>Fungi</taxon>
        <taxon>Dikarya</taxon>
        <taxon>Ascomycota</taxon>
        <taxon>Pezizomycotina</taxon>
        <taxon>Sordariomycetes</taxon>
        <taxon>Sordariomycetidae</taxon>
        <taxon>Sordariales</taxon>
        <taxon>Chaetomiaceae</taxon>
        <taxon>Corynascus</taxon>
    </lineage>
</organism>